<keyword evidence="4" id="KW-0472">Membrane</keyword>
<organism evidence="6 7">
    <name type="scientific">Spongiactinospora rosea</name>
    <dbReference type="NCBI Taxonomy" id="2248750"/>
    <lineage>
        <taxon>Bacteria</taxon>
        <taxon>Bacillati</taxon>
        <taxon>Actinomycetota</taxon>
        <taxon>Actinomycetes</taxon>
        <taxon>Streptosporangiales</taxon>
        <taxon>Streptosporangiaceae</taxon>
        <taxon>Spongiactinospora</taxon>
    </lineage>
</organism>
<dbReference type="OrthoDB" id="3522768at2"/>
<evidence type="ECO:0000256" key="4">
    <source>
        <dbReference type="SAM" id="Phobius"/>
    </source>
</evidence>
<evidence type="ECO:0000259" key="5">
    <source>
        <dbReference type="Pfam" id="PF13490"/>
    </source>
</evidence>
<name>A0A366LMW2_9ACTN</name>
<evidence type="ECO:0000256" key="1">
    <source>
        <dbReference type="ARBA" id="ARBA00023015"/>
    </source>
</evidence>
<keyword evidence="1" id="KW-0805">Transcription regulation</keyword>
<feature type="compositionally biased region" description="Basic residues" evidence="3">
    <location>
        <begin position="85"/>
        <end position="94"/>
    </location>
</feature>
<dbReference type="InterPro" id="IPR041916">
    <property type="entry name" value="Anti_sigma_zinc_sf"/>
</dbReference>
<feature type="compositionally biased region" description="Low complexity" evidence="3">
    <location>
        <begin position="110"/>
        <end position="122"/>
    </location>
</feature>
<feature type="compositionally biased region" description="Basic and acidic residues" evidence="3">
    <location>
        <begin position="95"/>
        <end position="109"/>
    </location>
</feature>
<evidence type="ECO:0000313" key="7">
    <source>
        <dbReference type="Proteomes" id="UP000253303"/>
    </source>
</evidence>
<keyword evidence="4" id="KW-1133">Transmembrane helix</keyword>
<evidence type="ECO:0000256" key="3">
    <source>
        <dbReference type="SAM" id="MobiDB-lite"/>
    </source>
</evidence>
<keyword evidence="2" id="KW-0804">Transcription</keyword>
<protein>
    <recommendedName>
        <fullName evidence="5">Putative zinc-finger domain-containing protein</fullName>
    </recommendedName>
</protein>
<sequence>MSDDPACARAREVIPELAAGATAGDERAGVLGHVSGCPTCRHDLRENAAVVDELLSLTPAYEPPAGFEVAVLARIEMEGAEPPGRWRRRGRPPRRREPGRGRSARDGRTAGRWRALRGAAAGDPPRNRRPADPGDRAWRRPAAVLVALIAVATLAGGGVWRATEADRTLAAGYRATLEAANGRYLTAGGVYSAGRRVGQVFGYQGAPSWIFLTIVNAPISGVYDVAVVTLDGERRAMGQVLIADGRATWGSAVNHHVAEVSRIVLSRPGTPEIAGRFRQRTAW</sequence>
<evidence type="ECO:0000313" key="6">
    <source>
        <dbReference type="EMBL" id="RBQ15258.1"/>
    </source>
</evidence>
<comment type="caution">
    <text evidence="6">The sequence shown here is derived from an EMBL/GenBank/DDBJ whole genome shotgun (WGS) entry which is preliminary data.</text>
</comment>
<dbReference type="Proteomes" id="UP000253303">
    <property type="component" value="Unassembled WGS sequence"/>
</dbReference>
<dbReference type="InterPro" id="IPR027383">
    <property type="entry name" value="Znf_put"/>
</dbReference>
<dbReference type="Gene3D" id="1.10.10.1320">
    <property type="entry name" value="Anti-sigma factor, zinc-finger domain"/>
    <property type="match status" value="1"/>
</dbReference>
<evidence type="ECO:0000256" key="2">
    <source>
        <dbReference type="ARBA" id="ARBA00023163"/>
    </source>
</evidence>
<dbReference type="RefSeq" id="WP_113985307.1">
    <property type="nucleotide sequence ID" value="NZ_QMEY01000024.1"/>
</dbReference>
<reference evidence="6 7" key="1">
    <citation type="submission" date="2018-06" db="EMBL/GenBank/DDBJ databases">
        <title>Sphaerisporangium craniellae sp. nov., isolated from a marine sponge in the South China Sea.</title>
        <authorList>
            <person name="Li L."/>
        </authorList>
    </citation>
    <scope>NUCLEOTIDE SEQUENCE [LARGE SCALE GENOMIC DNA]</scope>
    <source>
        <strain evidence="6 7">LHW63015</strain>
    </source>
</reference>
<gene>
    <name evidence="6" type="ORF">DP939_36040</name>
</gene>
<keyword evidence="7" id="KW-1185">Reference proteome</keyword>
<feature type="compositionally biased region" description="Basic and acidic residues" evidence="3">
    <location>
        <begin position="125"/>
        <end position="135"/>
    </location>
</feature>
<feature type="domain" description="Putative zinc-finger" evidence="5">
    <location>
        <begin position="7"/>
        <end position="41"/>
    </location>
</feature>
<proteinExistence type="predicted"/>
<keyword evidence="4" id="KW-0812">Transmembrane</keyword>
<dbReference type="EMBL" id="QMEY01000024">
    <property type="protein sequence ID" value="RBQ15258.1"/>
    <property type="molecule type" value="Genomic_DNA"/>
</dbReference>
<feature type="region of interest" description="Disordered" evidence="3">
    <location>
        <begin position="82"/>
        <end position="135"/>
    </location>
</feature>
<dbReference type="AlphaFoldDB" id="A0A366LMW2"/>
<feature type="transmembrane region" description="Helical" evidence="4">
    <location>
        <begin position="142"/>
        <end position="160"/>
    </location>
</feature>
<accession>A0A366LMW2</accession>
<dbReference type="Pfam" id="PF13490">
    <property type="entry name" value="zf-HC2"/>
    <property type="match status" value="1"/>
</dbReference>